<evidence type="ECO:0000313" key="2">
    <source>
        <dbReference type="EMBL" id="MCW1931019.1"/>
    </source>
</evidence>
<reference evidence="2 3" key="1">
    <citation type="submission" date="2022-10" db="EMBL/GenBank/DDBJ databases">
        <title>Pararhodobacter sp. nov., isolated from marine algae.</title>
        <authorList>
            <person name="Choi B.J."/>
            <person name="Kim J.M."/>
            <person name="Lee J.K."/>
            <person name="Choi D.G."/>
            <person name="Jeon C.O."/>
        </authorList>
    </citation>
    <scope>NUCLEOTIDE SEQUENCE [LARGE SCALE GENOMIC DNA]</scope>
    <source>
        <strain evidence="2 3">ZQ420</strain>
    </source>
</reference>
<evidence type="ECO:0000256" key="1">
    <source>
        <dbReference type="SAM" id="Phobius"/>
    </source>
</evidence>
<keyword evidence="1" id="KW-0812">Transmembrane</keyword>
<keyword evidence="1" id="KW-0472">Membrane</keyword>
<feature type="transmembrane region" description="Helical" evidence="1">
    <location>
        <begin position="12"/>
        <end position="31"/>
    </location>
</feature>
<name>A0ABT3GU00_9RHOB</name>
<comment type="caution">
    <text evidence="2">The sequence shown here is derived from an EMBL/GenBank/DDBJ whole genome shotgun (WGS) entry which is preliminary data.</text>
</comment>
<dbReference type="Proteomes" id="UP001208938">
    <property type="component" value="Unassembled WGS sequence"/>
</dbReference>
<keyword evidence="3" id="KW-1185">Reference proteome</keyword>
<organism evidence="2 3">
    <name type="scientific">Pararhodobacter zhoushanensis</name>
    <dbReference type="NCBI Taxonomy" id="2479545"/>
    <lineage>
        <taxon>Bacteria</taxon>
        <taxon>Pseudomonadati</taxon>
        <taxon>Pseudomonadota</taxon>
        <taxon>Alphaproteobacteria</taxon>
        <taxon>Rhodobacterales</taxon>
        <taxon>Paracoccaceae</taxon>
        <taxon>Pararhodobacter</taxon>
    </lineage>
</organism>
<sequence>MTTPDWLKPGIYGAVGGAVLVAIIGFSWGGWMTGSSADTMASERAHNDVITAMIPVCVGLSRADPAREAQLASIRDVAAYRQRDAVMATGWATMPGADAPSRDLAQACIAELDLEAS</sequence>
<proteinExistence type="predicted"/>
<dbReference type="EMBL" id="JAPDFL010000001">
    <property type="protein sequence ID" value="MCW1931019.1"/>
    <property type="molecule type" value="Genomic_DNA"/>
</dbReference>
<dbReference type="RefSeq" id="WP_264504176.1">
    <property type="nucleotide sequence ID" value="NZ_JAPDFL010000001.1"/>
</dbReference>
<evidence type="ECO:0000313" key="3">
    <source>
        <dbReference type="Proteomes" id="UP001208938"/>
    </source>
</evidence>
<gene>
    <name evidence="2" type="ORF">OKW52_01710</name>
</gene>
<accession>A0ABT3GU00</accession>
<protein>
    <submittedName>
        <fullName evidence="2">Uncharacterized protein</fullName>
    </submittedName>
</protein>
<keyword evidence="1" id="KW-1133">Transmembrane helix</keyword>